<evidence type="ECO:0000256" key="2">
    <source>
        <dbReference type="ARBA" id="ARBA00022722"/>
    </source>
</evidence>
<dbReference type="GO" id="GO:0045926">
    <property type="term" value="P:negative regulation of growth"/>
    <property type="evidence" value="ECO:0007669"/>
    <property type="project" value="UniProtKB-ARBA"/>
</dbReference>
<gene>
    <name evidence="5" type="primary">vapC</name>
    <name evidence="7" type="ORF">HJG44_10210</name>
</gene>
<evidence type="ECO:0000259" key="6">
    <source>
        <dbReference type="Pfam" id="PF01850"/>
    </source>
</evidence>
<dbReference type="GO" id="GO:0090729">
    <property type="term" value="F:toxin activity"/>
    <property type="evidence" value="ECO:0007669"/>
    <property type="project" value="UniProtKB-KW"/>
</dbReference>
<organism evidence="7 8">
    <name type="scientific">Enterovirga aerilata</name>
    <dbReference type="NCBI Taxonomy" id="2730920"/>
    <lineage>
        <taxon>Bacteria</taxon>
        <taxon>Pseudomonadati</taxon>
        <taxon>Pseudomonadota</taxon>
        <taxon>Alphaproteobacteria</taxon>
        <taxon>Hyphomicrobiales</taxon>
        <taxon>Methylobacteriaceae</taxon>
        <taxon>Enterovirga</taxon>
    </lineage>
</organism>
<dbReference type="InterPro" id="IPR006226">
    <property type="entry name" value="Mtu_PIN"/>
</dbReference>
<comment type="caution">
    <text evidence="7">The sequence shown here is derived from an EMBL/GenBank/DDBJ whole genome shotgun (WGS) entry which is preliminary data.</text>
</comment>
<evidence type="ECO:0000256" key="1">
    <source>
        <dbReference type="ARBA" id="ARBA00022649"/>
    </source>
</evidence>
<keyword evidence="1 5" id="KW-1277">Toxin-antitoxin system</keyword>
<dbReference type="CDD" id="cd18678">
    <property type="entry name" value="PIN_MtVapC25_VapC33-like"/>
    <property type="match status" value="1"/>
</dbReference>
<keyword evidence="3 5" id="KW-0479">Metal-binding</keyword>
<evidence type="ECO:0000256" key="5">
    <source>
        <dbReference type="HAMAP-Rule" id="MF_00265"/>
    </source>
</evidence>
<dbReference type="AlphaFoldDB" id="A0A849I8L5"/>
<dbReference type="EC" id="3.1.-.-" evidence="5"/>
<dbReference type="GO" id="GO:0000287">
    <property type="term" value="F:magnesium ion binding"/>
    <property type="evidence" value="ECO:0007669"/>
    <property type="project" value="UniProtKB-UniRule"/>
</dbReference>
<sequence>MVLPDVNVLIYAFRADTPHHDLCRAWLQGIVAAEARFGLSPLALSAVVRITTNRRAFLQPSSVGEAFGFCKDLIEQPHCEVVTPGDRHWAIFEKLCIATGTQGPRVSDAWYAALAIEWGCHWITMDRDFARFPGLSWARPPSKGP</sequence>
<dbReference type="NCBIfam" id="TIGR00028">
    <property type="entry name" value="Mtu_PIN_fam"/>
    <property type="match status" value="1"/>
</dbReference>
<dbReference type="GO" id="GO:0004540">
    <property type="term" value="F:RNA nuclease activity"/>
    <property type="evidence" value="ECO:0007669"/>
    <property type="project" value="InterPro"/>
</dbReference>
<proteinExistence type="inferred from homology"/>
<keyword evidence="8" id="KW-1185">Reference proteome</keyword>
<feature type="binding site" evidence="5">
    <location>
        <position position="5"/>
    </location>
    <ligand>
        <name>Mg(2+)</name>
        <dbReference type="ChEBI" id="CHEBI:18420"/>
    </ligand>
</feature>
<protein>
    <recommendedName>
        <fullName evidence="5">Ribonuclease VapC</fullName>
        <shortName evidence="5">RNase VapC</shortName>
        <ecNumber evidence="5">3.1.-.-</ecNumber>
    </recommendedName>
    <alternativeName>
        <fullName evidence="5">Toxin VapC</fullName>
    </alternativeName>
</protein>
<evidence type="ECO:0000313" key="7">
    <source>
        <dbReference type="EMBL" id="NNM72749.1"/>
    </source>
</evidence>
<dbReference type="Proteomes" id="UP000564885">
    <property type="component" value="Unassembled WGS sequence"/>
</dbReference>
<dbReference type="Pfam" id="PF01850">
    <property type="entry name" value="PIN"/>
    <property type="match status" value="1"/>
</dbReference>
<feature type="domain" description="PIN" evidence="6">
    <location>
        <begin position="3"/>
        <end position="133"/>
    </location>
</feature>
<accession>A0A849I8L5</accession>
<dbReference type="HAMAP" id="MF_00265">
    <property type="entry name" value="VapC_Nob1"/>
    <property type="match status" value="1"/>
</dbReference>
<dbReference type="RefSeq" id="WP_171218284.1">
    <property type="nucleotide sequence ID" value="NZ_JABEPP010000003.1"/>
</dbReference>
<dbReference type="GO" id="GO:0016788">
    <property type="term" value="F:hydrolase activity, acting on ester bonds"/>
    <property type="evidence" value="ECO:0007669"/>
    <property type="project" value="InterPro"/>
</dbReference>
<feature type="binding site" evidence="5">
    <location>
        <position position="108"/>
    </location>
    <ligand>
        <name>Mg(2+)</name>
        <dbReference type="ChEBI" id="CHEBI:18420"/>
    </ligand>
</feature>
<reference evidence="7 8" key="1">
    <citation type="submission" date="2020-04" db="EMBL/GenBank/DDBJ databases">
        <title>Enterovirga sp. isolate from soil.</title>
        <authorList>
            <person name="Chea S."/>
            <person name="Kim D.-U."/>
        </authorList>
    </citation>
    <scope>NUCLEOTIDE SEQUENCE [LARGE SCALE GENOMIC DNA]</scope>
    <source>
        <strain evidence="7 8">DB1703</strain>
    </source>
</reference>
<keyword evidence="2 5" id="KW-0540">Nuclease</keyword>
<keyword evidence="5" id="KW-0800">Toxin</keyword>
<comment type="function">
    <text evidence="5">Toxic component of a toxin-antitoxin (TA) system. An RNase.</text>
</comment>
<name>A0A849I8L5_9HYPH</name>
<dbReference type="Gene3D" id="3.40.50.1010">
    <property type="entry name" value="5'-nuclease"/>
    <property type="match status" value="1"/>
</dbReference>
<comment type="similarity">
    <text evidence="5">Belongs to the PINc/VapC protein family.</text>
</comment>
<evidence type="ECO:0000256" key="4">
    <source>
        <dbReference type="ARBA" id="ARBA00022801"/>
    </source>
</evidence>
<comment type="cofactor">
    <cofactor evidence="5">
        <name>Mg(2+)</name>
        <dbReference type="ChEBI" id="CHEBI:18420"/>
    </cofactor>
</comment>
<evidence type="ECO:0000313" key="8">
    <source>
        <dbReference type="Proteomes" id="UP000564885"/>
    </source>
</evidence>
<evidence type="ECO:0000256" key="3">
    <source>
        <dbReference type="ARBA" id="ARBA00022723"/>
    </source>
</evidence>
<keyword evidence="4 5" id="KW-0378">Hydrolase</keyword>
<dbReference type="EMBL" id="JABEPP010000003">
    <property type="protein sequence ID" value="NNM72749.1"/>
    <property type="molecule type" value="Genomic_DNA"/>
</dbReference>
<dbReference type="InterPro" id="IPR022907">
    <property type="entry name" value="VapC_family"/>
</dbReference>
<dbReference type="InterPro" id="IPR029060">
    <property type="entry name" value="PIN-like_dom_sf"/>
</dbReference>
<dbReference type="InterPro" id="IPR002716">
    <property type="entry name" value="PIN_dom"/>
</dbReference>
<keyword evidence="5" id="KW-0460">Magnesium</keyword>
<dbReference type="SUPFAM" id="SSF88723">
    <property type="entry name" value="PIN domain-like"/>
    <property type="match status" value="1"/>
</dbReference>